<evidence type="ECO:0000313" key="2">
    <source>
        <dbReference type="Proteomes" id="UP000241925"/>
    </source>
</evidence>
<proteinExistence type="predicted"/>
<dbReference type="EMBL" id="MG757153">
    <property type="protein sequence ID" value="AVD99284.1"/>
    <property type="molecule type" value="Genomic_DNA"/>
</dbReference>
<sequence length="141" mass="16329">MGYYSDYELELRGKGPIYNRLKDNAHNIDAAGVYNRSLEELINDGLYEVKWYSHAEDIAAISKDWPNVMFVLSAVGEDNERWRVYAMNGKHQKVNGRTVYDDPDMSQFDYLDEAEIQAKEERKAELKAMLKKVQDELDSLG</sequence>
<accession>A0A2L1IVV6</accession>
<dbReference type="Proteomes" id="UP000241925">
    <property type="component" value="Segment"/>
</dbReference>
<protein>
    <submittedName>
        <fullName evidence="1">Uncharacterized protein</fullName>
    </submittedName>
</protein>
<organism evidence="1 2">
    <name type="scientific">Streptomyces phage BillNye</name>
    <dbReference type="NCBI Taxonomy" id="2079426"/>
    <lineage>
        <taxon>Viruses</taxon>
        <taxon>Duplodnaviria</taxon>
        <taxon>Heunggongvirae</taxon>
        <taxon>Uroviricota</taxon>
        <taxon>Caudoviricetes</taxon>
        <taxon>Stanwilliamsviridae</taxon>
        <taxon>Loccivirinae</taxon>
        <taxon>Wilnyevirus</taxon>
        <taxon>Wilnyevirus billnye</taxon>
    </lineage>
</organism>
<reference evidence="1 2" key="1">
    <citation type="submission" date="2018-01" db="EMBL/GenBank/DDBJ databases">
        <authorList>
            <person name="Grinwald M.F."/>
            <person name="Tasoff P."/>
            <person name="Simpson K.F."/>
            <person name="Vasser A."/>
            <person name="Shaffer C.D."/>
            <person name="Weston-Hafer K.A."/>
            <person name="Russell D.A."/>
            <person name="Pope W.H."/>
            <person name="Jacobs-Sera D."/>
            <person name="Hendrix R.W."/>
            <person name="Hatfull G.F."/>
        </authorList>
    </citation>
    <scope>NUCLEOTIDE SEQUENCE [LARGE SCALE GENOMIC DNA]</scope>
</reference>
<gene>
    <name evidence="1" type="ORF">SEA_BILLNYE_84</name>
</gene>
<name>A0A2L1IVV6_9CAUD</name>
<keyword evidence="2" id="KW-1185">Reference proteome</keyword>
<evidence type="ECO:0000313" key="1">
    <source>
        <dbReference type="EMBL" id="AVD99284.1"/>
    </source>
</evidence>
<dbReference type="OrthoDB" id="15840at10239"/>